<evidence type="ECO:0000313" key="3">
    <source>
        <dbReference type="Proteomes" id="UP001501509"/>
    </source>
</evidence>
<dbReference type="InterPro" id="IPR007278">
    <property type="entry name" value="DUF397"/>
</dbReference>
<gene>
    <name evidence="2" type="ORF">GCM10010411_79540</name>
</gene>
<reference evidence="3" key="1">
    <citation type="journal article" date="2019" name="Int. J. Syst. Evol. Microbiol.">
        <title>The Global Catalogue of Microorganisms (GCM) 10K type strain sequencing project: providing services to taxonomists for standard genome sequencing and annotation.</title>
        <authorList>
            <consortium name="The Broad Institute Genomics Platform"/>
            <consortium name="The Broad Institute Genome Sequencing Center for Infectious Disease"/>
            <person name="Wu L."/>
            <person name="Ma J."/>
        </authorList>
    </citation>
    <scope>NUCLEOTIDE SEQUENCE [LARGE SCALE GENOMIC DNA]</scope>
    <source>
        <strain evidence="3">JCM 6833</strain>
    </source>
</reference>
<dbReference type="RefSeq" id="WP_344547669.1">
    <property type="nucleotide sequence ID" value="NZ_BAAATD010000014.1"/>
</dbReference>
<keyword evidence="3" id="KW-1185">Reference proteome</keyword>
<comment type="caution">
    <text evidence="2">The sequence shown here is derived from an EMBL/GenBank/DDBJ whole genome shotgun (WGS) entry which is preliminary data.</text>
</comment>
<evidence type="ECO:0000313" key="2">
    <source>
        <dbReference type="EMBL" id="GAA2629900.1"/>
    </source>
</evidence>
<name>A0ABP6CYY3_9ACTN</name>
<organism evidence="2 3">
    <name type="scientific">Actinomadura fulvescens</name>
    <dbReference type="NCBI Taxonomy" id="46160"/>
    <lineage>
        <taxon>Bacteria</taxon>
        <taxon>Bacillati</taxon>
        <taxon>Actinomycetota</taxon>
        <taxon>Actinomycetes</taxon>
        <taxon>Streptosporangiales</taxon>
        <taxon>Thermomonosporaceae</taxon>
        <taxon>Actinomadura</taxon>
    </lineage>
</organism>
<proteinExistence type="predicted"/>
<dbReference type="EMBL" id="BAAATD010000014">
    <property type="protein sequence ID" value="GAA2629900.1"/>
    <property type="molecule type" value="Genomic_DNA"/>
</dbReference>
<feature type="domain" description="DUF397" evidence="1">
    <location>
        <begin position="14"/>
        <end position="65"/>
    </location>
</feature>
<protein>
    <recommendedName>
        <fullName evidence="1">DUF397 domain-containing protein</fullName>
    </recommendedName>
</protein>
<dbReference type="Proteomes" id="UP001501509">
    <property type="component" value="Unassembled WGS sequence"/>
</dbReference>
<sequence length="69" mass="7907">MEKKELYDRDISSAQWRKSSRSLMICVEVAEIGEGAMALRDSKNPDLPALRFTPEEWTAFREGVRAGEF</sequence>
<accession>A0ABP6CYY3</accession>
<dbReference type="Pfam" id="PF04149">
    <property type="entry name" value="DUF397"/>
    <property type="match status" value="1"/>
</dbReference>
<evidence type="ECO:0000259" key="1">
    <source>
        <dbReference type="Pfam" id="PF04149"/>
    </source>
</evidence>